<dbReference type="Proteomes" id="UP000005239">
    <property type="component" value="Unassembled WGS sequence"/>
</dbReference>
<accession>A0A2A6BRI7</accession>
<accession>A0A8R1YR83</accession>
<reference evidence="2" key="1">
    <citation type="journal article" date="2008" name="Nat. Genet.">
        <title>The Pristionchus pacificus genome provides a unique perspective on nematode lifestyle and parasitism.</title>
        <authorList>
            <person name="Dieterich C."/>
            <person name="Clifton S.W."/>
            <person name="Schuster L.N."/>
            <person name="Chinwalla A."/>
            <person name="Delehaunty K."/>
            <person name="Dinkelacker I."/>
            <person name="Fulton L."/>
            <person name="Fulton R."/>
            <person name="Godfrey J."/>
            <person name="Minx P."/>
            <person name="Mitreva M."/>
            <person name="Roeseler W."/>
            <person name="Tian H."/>
            <person name="Witte H."/>
            <person name="Yang S.P."/>
            <person name="Wilson R.K."/>
            <person name="Sommer R.J."/>
        </authorList>
    </citation>
    <scope>NUCLEOTIDE SEQUENCE [LARGE SCALE GENOMIC DNA]</scope>
    <source>
        <strain evidence="2">PS312</strain>
    </source>
</reference>
<proteinExistence type="predicted"/>
<sequence>MANWTCRESIKADIKAHRLRVLLQAAEAKTSLKKAKASLSKGTSPMDALLDRAGAPITSRSGMEERVKELYTELFRSTTPVPRCPLPYSYDTPLPILSEKERERYQNEAEFHCFNMPEHFILTCI</sequence>
<dbReference type="OrthoDB" id="407509at2759"/>
<name>A0A2A6BRI7_PRIPA</name>
<evidence type="ECO:0000313" key="2">
    <source>
        <dbReference type="Proteomes" id="UP000005239"/>
    </source>
</evidence>
<dbReference type="AlphaFoldDB" id="A0A2A6BRI7"/>
<reference evidence="1" key="2">
    <citation type="submission" date="2022-06" db="UniProtKB">
        <authorList>
            <consortium name="EnsemblMetazoa"/>
        </authorList>
    </citation>
    <scope>IDENTIFICATION</scope>
    <source>
        <strain evidence="1">PS312</strain>
    </source>
</reference>
<evidence type="ECO:0000313" key="1">
    <source>
        <dbReference type="EnsemblMetazoa" id="PPA34319.1"/>
    </source>
</evidence>
<organism evidence="1 2">
    <name type="scientific">Pristionchus pacificus</name>
    <name type="common">Parasitic nematode worm</name>
    <dbReference type="NCBI Taxonomy" id="54126"/>
    <lineage>
        <taxon>Eukaryota</taxon>
        <taxon>Metazoa</taxon>
        <taxon>Ecdysozoa</taxon>
        <taxon>Nematoda</taxon>
        <taxon>Chromadorea</taxon>
        <taxon>Rhabditida</taxon>
        <taxon>Rhabditina</taxon>
        <taxon>Diplogasteromorpha</taxon>
        <taxon>Diplogasteroidea</taxon>
        <taxon>Neodiplogasteridae</taxon>
        <taxon>Pristionchus</taxon>
    </lineage>
</organism>
<keyword evidence="2" id="KW-1185">Reference proteome</keyword>
<dbReference type="EnsemblMetazoa" id="PPA34319.1">
    <property type="protein sequence ID" value="PPA34319.1"/>
    <property type="gene ID" value="WBGene00272688"/>
</dbReference>
<gene>
    <name evidence="1" type="primary">WBGene00272688</name>
</gene>
<protein>
    <submittedName>
        <fullName evidence="1">Uncharacterized protein</fullName>
    </submittedName>
</protein>